<dbReference type="SUPFAM" id="SSF54909">
    <property type="entry name" value="Dimeric alpha+beta barrel"/>
    <property type="match status" value="1"/>
</dbReference>
<evidence type="ECO:0008006" key="4">
    <source>
        <dbReference type="Google" id="ProtNLM"/>
    </source>
</evidence>
<feature type="transmembrane region" description="Helical" evidence="1">
    <location>
        <begin position="161"/>
        <end position="183"/>
    </location>
</feature>
<dbReference type="Gene3D" id="3.30.70.100">
    <property type="match status" value="1"/>
</dbReference>
<dbReference type="PANTHER" id="PTHR40057">
    <property type="entry name" value="SLR1162 PROTEIN"/>
    <property type="match status" value="1"/>
</dbReference>
<accession>A0A9E9CC84</accession>
<dbReference type="InterPro" id="IPR038762">
    <property type="entry name" value="ABM_predict"/>
</dbReference>
<evidence type="ECO:0000313" key="2">
    <source>
        <dbReference type="EMBL" id="WAL62255.1"/>
    </source>
</evidence>
<proteinExistence type="predicted"/>
<feature type="transmembrane region" description="Helical" evidence="1">
    <location>
        <begin position="131"/>
        <end position="155"/>
    </location>
</feature>
<keyword evidence="1" id="KW-1133">Transmembrane helix</keyword>
<dbReference type="EMBL" id="CP113797">
    <property type="protein sequence ID" value="WAL62255.1"/>
    <property type="molecule type" value="Genomic_DNA"/>
</dbReference>
<evidence type="ECO:0000256" key="1">
    <source>
        <dbReference type="SAM" id="Phobius"/>
    </source>
</evidence>
<dbReference type="RefSeq" id="WP_268612470.1">
    <property type="nucleotide sequence ID" value="NZ_CP113797.1"/>
</dbReference>
<dbReference type="KEGG" id="tsin:OXH18_09775"/>
<keyword evidence="1" id="KW-0812">Transmembrane</keyword>
<protein>
    <recommendedName>
        <fullName evidence="4">Antibiotic biosynthesis monooxygenase</fullName>
    </recommendedName>
</protein>
<keyword evidence="1" id="KW-0472">Membrane</keyword>
<gene>
    <name evidence="2" type="ORF">OXH18_09775</name>
</gene>
<dbReference type="AlphaFoldDB" id="A0A9E9CC84"/>
<evidence type="ECO:0000313" key="3">
    <source>
        <dbReference type="Proteomes" id="UP001163152"/>
    </source>
</evidence>
<name>A0A9E9CC84_9CYAN</name>
<dbReference type="PANTHER" id="PTHR40057:SF1">
    <property type="entry name" value="SLR1162 PROTEIN"/>
    <property type="match status" value="1"/>
</dbReference>
<dbReference type="Proteomes" id="UP001163152">
    <property type="component" value="Chromosome"/>
</dbReference>
<keyword evidence="3" id="KW-1185">Reference proteome</keyword>
<sequence length="226" mass="25790">MSSPHEDQLFYSSVVIEHIVPNGKDQAFKQWYANLIRVAKRYDGYVRTDLGPPLRCANHVVKWYSIMHFDTPEHLEQWVKSDDRQQFLEAGQEILEAYRFKSFTTGLEGWFSRAAGSEEQAGLGPPAWKQVLAVVLGLYPTLMVQSMIFTTLGVMQSWPPASAMVINNLITSSVLTWLVMPVVTRCLRFWLRPAYRLSTLQTDAMGAAIVLMALVLMASLFNYWQH</sequence>
<feature type="transmembrane region" description="Helical" evidence="1">
    <location>
        <begin position="204"/>
        <end position="224"/>
    </location>
</feature>
<organism evidence="2 3">
    <name type="scientific">Thermocoleostomius sinensis A174</name>
    <dbReference type="NCBI Taxonomy" id="2016057"/>
    <lineage>
        <taxon>Bacteria</taxon>
        <taxon>Bacillati</taxon>
        <taxon>Cyanobacteriota</taxon>
        <taxon>Cyanophyceae</taxon>
        <taxon>Oculatellales</taxon>
        <taxon>Oculatellaceae</taxon>
        <taxon>Thermocoleostomius</taxon>
    </lineage>
</organism>
<reference evidence="2" key="1">
    <citation type="submission" date="2022-12" db="EMBL/GenBank/DDBJ databases">
        <title>Polyphasic identification of a Novel Hot-Spring Cyanobacterium Ocullathermofonsia sinensis gen nov. sp. nov. and Genomic Insights on its Adaptations to the Thermal Habitat.</title>
        <authorList>
            <person name="Daroch M."/>
            <person name="Tang J."/>
            <person name="Jiang Y."/>
        </authorList>
    </citation>
    <scope>NUCLEOTIDE SEQUENCE</scope>
    <source>
        <strain evidence="2">PKUAC-SCTA174</strain>
    </source>
</reference>
<dbReference type="InterPro" id="IPR011008">
    <property type="entry name" value="Dimeric_a/b-barrel"/>
</dbReference>